<feature type="compositionally biased region" description="Pro residues" evidence="1">
    <location>
        <begin position="1"/>
        <end position="15"/>
    </location>
</feature>
<gene>
    <name evidence="2" type="ORF">ZT1E4_G9120</name>
</gene>
<name>A0A2H1GXS8_ZYMTR</name>
<evidence type="ECO:0000313" key="3">
    <source>
        <dbReference type="Proteomes" id="UP000245764"/>
    </source>
</evidence>
<accession>A0A2H1GXS8</accession>
<dbReference type="AlphaFoldDB" id="A0A2H1GXS8"/>
<feature type="compositionally biased region" description="Low complexity" evidence="1">
    <location>
        <begin position="16"/>
        <end position="25"/>
    </location>
</feature>
<protein>
    <submittedName>
        <fullName evidence="2">Uncharacterized protein</fullName>
    </submittedName>
</protein>
<evidence type="ECO:0000313" key="2">
    <source>
        <dbReference type="EMBL" id="SMR58385.1"/>
    </source>
</evidence>
<feature type="region of interest" description="Disordered" evidence="1">
    <location>
        <begin position="1"/>
        <end position="68"/>
    </location>
</feature>
<organism evidence="2 3">
    <name type="scientific">Zymoseptoria tritici ST99CH_1E4</name>
    <dbReference type="NCBI Taxonomy" id="1276532"/>
    <lineage>
        <taxon>Eukaryota</taxon>
        <taxon>Fungi</taxon>
        <taxon>Dikarya</taxon>
        <taxon>Ascomycota</taxon>
        <taxon>Pezizomycotina</taxon>
        <taxon>Dothideomycetes</taxon>
        <taxon>Dothideomycetidae</taxon>
        <taxon>Mycosphaerellales</taxon>
        <taxon>Mycosphaerellaceae</taxon>
        <taxon>Zymoseptoria</taxon>
    </lineage>
</organism>
<dbReference type="EMBL" id="LT854261">
    <property type="protein sequence ID" value="SMR58385.1"/>
    <property type="molecule type" value="Genomic_DNA"/>
</dbReference>
<proteinExistence type="predicted"/>
<evidence type="ECO:0000256" key="1">
    <source>
        <dbReference type="SAM" id="MobiDB-lite"/>
    </source>
</evidence>
<sequence>MNPRSPRSPPPPPPTAATARIEAPRSSTLEMAGSGHPADGSGIKRNADKERAQPKKTTMTGDGSKAPAQALAFNSIDDAVRSPAMRFKVAPDFDDVQTVKANEKHFVARMVNAMASDSKAPCPTGTREIRILESE</sequence>
<dbReference type="Proteomes" id="UP000245764">
    <property type="component" value="Chromosome 9"/>
</dbReference>
<reference evidence="3" key="1">
    <citation type="submission" date="2017-05" db="EMBL/GenBank/DDBJ databases">
        <authorList>
            <person name="Song R."/>
            <person name="Chenine A.L."/>
            <person name="Ruprecht R.M."/>
        </authorList>
    </citation>
    <scope>NUCLEOTIDE SEQUENCE [LARGE SCALE GENOMIC DNA]</scope>
</reference>